<dbReference type="Pfam" id="PF23278">
    <property type="entry name" value="Piwi_N"/>
    <property type="match status" value="1"/>
</dbReference>
<comment type="subcellular location">
    <subcellularLocation>
        <location evidence="1">Cytoplasm</location>
    </subcellularLocation>
</comment>
<dbReference type="SMART" id="SM00950">
    <property type="entry name" value="Piwi"/>
    <property type="match status" value="1"/>
</dbReference>
<name>A0A7R8WD21_9CRUS</name>
<dbReference type="InterPro" id="IPR003100">
    <property type="entry name" value="PAZ_dom"/>
</dbReference>
<dbReference type="EMBL" id="OB661020">
    <property type="protein sequence ID" value="CAD7227062.1"/>
    <property type="molecule type" value="Genomic_DNA"/>
</dbReference>
<evidence type="ECO:0000256" key="4">
    <source>
        <dbReference type="ARBA" id="ARBA00022884"/>
    </source>
</evidence>
<feature type="domain" description="PAZ" evidence="8">
    <location>
        <begin position="318"/>
        <end position="430"/>
    </location>
</feature>
<dbReference type="FunFam" id="2.170.260.10:FF:000003">
    <property type="entry name" value="Piwi-like RNA-mediated gene silencing 2"/>
    <property type="match status" value="1"/>
</dbReference>
<evidence type="ECO:0000259" key="9">
    <source>
        <dbReference type="PROSITE" id="PS50822"/>
    </source>
</evidence>
<dbReference type="SMART" id="SM00949">
    <property type="entry name" value="PAZ"/>
    <property type="match status" value="1"/>
</dbReference>
<dbReference type="CDD" id="cd02845">
    <property type="entry name" value="PAZ_piwi_like"/>
    <property type="match status" value="1"/>
</dbReference>
<keyword evidence="2" id="KW-0217">Developmental protein</keyword>
<evidence type="ECO:0000256" key="1">
    <source>
        <dbReference type="ARBA" id="ARBA00004496"/>
    </source>
</evidence>
<evidence type="ECO:0000256" key="3">
    <source>
        <dbReference type="ARBA" id="ARBA00022490"/>
    </source>
</evidence>
<dbReference type="Pfam" id="PF02171">
    <property type="entry name" value="Piwi"/>
    <property type="match status" value="3"/>
</dbReference>
<dbReference type="AlphaFoldDB" id="A0A7R8WD21"/>
<keyword evidence="4" id="KW-0694">RNA-binding</keyword>
<evidence type="ECO:0000259" key="8">
    <source>
        <dbReference type="PROSITE" id="PS50821"/>
    </source>
</evidence>
<dbReference type="OrthoDB" id="445936at2759"/>
<feature type="compositionally biased region" description="Low complexity" evidence="7">
    <location>
        <begin position="44"/>
        <end position="57"/>
    </location>
</feature>
<dbReference type="Gene3D" id="3.30.420.10">
    <property type="entry name" value="Ribonuclease H-like superfamily/Ribonuclease H"/>
    <property type="match status" value="1"/>
</dbReference>
<dbReference type="CDD" id="cd04658">
    <property type="entry name" value="Piwi_piwi-like_Euk"/>
    <property type="match status" value="1"/>
</dbReference>
<dbReference type="InterPro" id="IPR036085">
    <property type="entry name" value="PAZ_dom_sf"/>
</dbReference>
<keyword evidence="3" id="KW-0963">Cytoplasm</keyword>
<evidence type="ECO:0000256" key="6">
    <source>
        <dbReference type="ARBA" id="ARBA00038291"/>
    </source>
</evidence>
<organism evidence="10">
    <name type="scientific">Cyprideis torosa</name>
    <dbReference type="NCBI Taxonomy" id="163714"/>
    <lineage>
        <taxon>Eukaryota</taxon>
        <taxon>Metazoa</taxon>
        <taxon>Ecdysozoa</taxon>
        <taxon>Arthropoda</taxon>
        <taxon>Crustacea</taxon>
        <taxon>Oligostraca</taxon>
        <taxon>Ostracoda</taxon>
        <taxon>Podocopa</taxon>
        <taxon>Podocopida</taxon>
        <taxon>Cytherocopina</taxon>
        <taxon>Cytheroidea</taxon>
        <taxon>Cytherideidae</taxon>
        <taxon>Cyprideis</taxon>
    </lineage>
</organism>
<protein>
    <submittedName>
        <fullName evidence="10">Uncharacterized protein</fullName>
    </submittedName>
</protein>
<dbReference type="InterPro" id="IPR003165">
    <property type="entry name" value="Piwi"/>
</dbReference>
<keyword evidence="5" id="KW-0943">RNA-mediated gene silencing</keyword>
<gene>
    <name evidence="10" type="ORF">CTOB1V02_LOCUS4973</name>
</gene>
<dbReference type="Gene3D" id="2.170.260.10">
    <property type="entry name" value="paz domain"/>
    <property type="match status" value="1"/>
</dbReference>
<dbReference type="Gene3D" id="3.40.50.2300">
    <property type="match status" value="1"/>
</dbReference>
<sequence length="1018" mass="112546">MSDGAAARPPGGGRGNLMAISASSDSSGSRRLTGRGTLLERLRANAASGSDSGSSASLPGRGRASLGAMARGSGSGGVPGLPPQPQGGMSSSASTSPTHGTRPPPVRPQDVIPAMERLDVASGASPSAPPPGGGGRAAATAGVYPTLPVTAKGTEGRPIDLAVNSFKFMIDKTFGIYEYEVRFDPPAPVLKLSRYSMVFDGMMLSLPHELPQNPTHLSATHPIDNTPIQLTLILRKKLERGDPMMFAFYNRLFRKVLGHLNMIEMRRNYYMRDQARQLKRYNIEIWPGFETTIARAEKGLVLQCAITHRILNMKTMHQVLKEMKASYNNRGGRNVNEMIQDEIIGQIVLTRYNHETYRIDDIDVSKNPKHCFERRGQQIRYVDYYRDQWNVEVQNLDDPLLLSQKKRKMSDGRTEIMTVYLIPELCYLTGLSKELKSDFHCKKDVDSITRTIPGERVNTLQRFVNGIYENEEAESILREWGVKIDRNVLSLPGRNLGSEKVYFGQGSSVVCNQKADFSNGLTSKGPLKPIDVHCWGIIYPSRDEQTAQNFMREYKNTAMGMKIRIANDPIVRGVSSTGSVKEYLKFLQEMKQTNPQIQFVVIIFSTSRDDYYNAVKKYTLSEEAIPTQVIIAKTLTGKKFRPATQKIALQINAKLSGELWRLDIPFKGVMHSEPCASTLALAPSTLALPPSTLTLAPSTLALPPSTLTLAPSTLALPPSTRALALSILALVPSSLALALAPGKPQGPALAPCALSKVCGVDAYHEKGQNSWTGFCASVNQEVTKYFHAVSTEDQRSDLTSNLRASFGIALQEYAKYNNAHPSFVVMYRDGVSDGELETVRNTEMKAMQSVISTLPRAPTLVFVIVQKRINTRIFALSGQRSPNLNYENPDPGTVLDHTVTRFQYKDFFLVSQHVGQNLQYIQKGPRGGLSGSFSEGPETGTVTPTHYIVLQDDEKEPLSTDVIQKITYKMCHLYYNWPGTVRVPAPCMYAHKLAKLVGFSVKRNIKPEFARKQQLMML</sequence>
<evidence type="ECO:0000256" key="2">
    <source>
        <dbReference type="ARBA" id="ARBA00022473"/>
    </source>
</evidence>
<feature type="compositionally biased region" description="Low complexity" evidence="7">
    <location>
        <begin position="23"/>
        <end position="37"/>
    </location>
</feature>
<dbReference type="SUPFAM" id="SSF53098">
    <property type="entry name" value="Ribonuclease H-like"/>
    <property type="match status" value="2"/>
</dbReference>
<reference evidence="10" key="1">
    <citation type="submission" date="2020-11" db="EMBL/GenBank/DDBJ databases">
        <authorList>
            <person name="Tran Van P."/>
        </authorList>
    </citation>
    <scope>NUCLEOTIDE SEQUENCE</scope>
</reference>
<evidence type="ECO:0000256" key="7">
    <source>
        <dbReference type="SAM" id="MobiDB-lite"/>
    </source>
</evidence>
<dbReference type="PROSITE" id="PS50821">
    <property type="entry name" value="PAZ"/>
    <property type="match status" value="1"/>
</dbReference>
<dbReference type="PANTHER" id="PTHR22891">
    <property type="entry name" value="EUKARYOTIC TRANSLATION INITIATION FACTOR 2C"/>
    <property type="match status" value="1"/>
</dbReference>
<feature type="region of interest" description="Disordered" evidence="7">
    <location>
        <begin position="1"/>
        <end position="109"/>
    </location>
</feature>
<dbReference type="InterPro" id="IPR012337">
    <property type="entry name" value="RNaseH-like_sf"/>
</dbReference>
<dbReference type="SUPFAM" id="SSF101690">
    <property type="entry name" value="PAZ domain"/>
    <property type="match status" value="1"/>
</dbReference>
<dbReference type="GO" id="GO:0003723">
    <property type="term" value="F:RNA binding"/>
    <property type="evidence" value="ECO:0007669"/>
    <property type="project" value="UniProtKB-KW"/>
</dbReference>
<evidence type="ECO:0000256" key="5">
    <source>
        <dbReference type="ARBA" id="ARBA00023158"/>
    </source>
</evidence>
<dbReference type="InterPro" id="IPR036397">
    <property type="entry name" value="RNaseH_sf"/>
</dbReference>
<feature type="domain" description="Piwi" evidence="9">
    <location>
        <begin position="599"/>
        <end position="1002"/>
    </location>
</feature>
<dbReference type="GO" id="GO:0034587">
    <property type="term" value="P:piRNA processing"/>
    <property type="evidence" value="ECO:0007669"/>
    <property type="project" value="UniProtKB-ARBA"/>
</dbReference>
<comment type="similarity">
    <text evidence="6">Belongs to the argonaute family. Piwi subfamily.</text>
</comment>
<evidence type="ECO:0000313" key="10">
    <source>
        <dbReference type="EMBL" id="CAD7227062.1"/>
    </source>
</evidence>
<accession>A0A7R8WD21</accession>
<dbReference type="PROSITE" id="PS50822">
    <property type="entry name" value="PIWI"/>
    <property type="match status" value="1"/>
</dbReference>
<dbReference type="GO" id="GO:0005737">
    <property type="term" value="C:cytoplasm"/>
    <property type="evidence" value="ECO:0007669"/>
    <property type="project" value="UniProtKB-SubCell"/>
</dbReference>
<proteinExistence type="inferred from homology"/>
<dbReference type="Pfam" id="PF02170">
    <property type="entry name" value="PAZ"/>
    <property type="match status" value="1"/>
</dbReference>